<dbReference type="Gene3D" id="2.10.25.10">
    <property type="entry name" value="Laminin"/>
    <property type="match status" value="1"/>
</dbReference>
<dbReference type="PANTHER" id="PTHR24044">
    <property type="entry name" value="NOTCH LIGAND FAMILY MEMBER"/>
    <property type="match status" value="1"/>
</dbReference>
<name>A0A0N4T1H1_BRUPA</name>
<feature type="transmembrane region" description="Helical" evidence="2">
    <location>
        <begin position="274"/>
        <end position="292"/>
    </location>
</feature>
<dbReference type="AlphaFoldDB" id="A0A0N4T1H1"/>
<dbReference type="SMART" id="SM00181">
    <property type="entry name" value="EGF"/>
    <property type="match status" value="2"/>
</dbReference>
<dbReference type="GO" id="GO:0005112">
    <property type="term" value="F:Notch binding"/>
    <property type="evidence" value="ECO:0007669"/>
    <property type="project" value="TreeGrafter"/>
</dbReference>
<dbReference type="WBParaSite" id="BPAG_0000201901-mRNA-1">
    <property type="protein sequence ID" value="BPAG_0000201901-mRNA-1"/>
    <property type="gene ID" value="BPAG_0000201901"/>
</dbReference>
<evidence type="ECO:0000313" key="5">
    <source>
        <dbReference type="Proteomes" id="UP000278627"/>
    </source>
</evidence>
<dbReference type="SUPFAM" id="SSF57196">
    <property type="entry name" value="EGF/Laminin"/>
    <property type="match status" value="1"/>
</dbReference>
<keyword evidence="2" id="KW-0472">Membrane</keyword>
<comment type="caution">
    <text evidence="1">Lacks conserved residue(s) required for the propagation of feature annotation.</text>
</comment>
<reference evidence="4 5" key="2">
    <citation type="submission" date="2018-11" db="EMBL/GenBank/DDBJ databases">
        <authorList>
            <consortium name="Pathogen Informatics"/>
        </authorList>
    </citation>
    <scope>NUCLEOTIDE SEQUENCE [LARGE SCALE GENOMIC DNA]</scope>
</reference>
<evidence type="ECO:0000313" key="4">
    <source>
        <dbReference type="EMBL" id="VDN83175.1"/>
    </source>
</evidence>
<proteinExistence type="predicted"/>
<gene>
    <name evidence="4" type="ORF">BPAG_LOCUS1989</name>
</gene>
<keyword evidence="2" id="KW-0812">Transmembrane</keyword>
<keyword evidence="2" id="KW-1133">Transmembrane helix</keyword>
<sequence>MQKKHFYWITLYFDLQIQPSHLAENNFTAKSTKAGHSSLWLARSFRITCCLSGYPVPENPQIIRNWTHEESDYITDERYGARTISSSSSSSVGSRTRGVAKEEVINSKCRIYRGTYLLSSSALFTFDDFTGIGVACKCPEVSAHEYLDRNCRRLKPCLNNGHRSFDSSLYCICPKPYFGEQCEKYCDQGQRMTGADGRDYCSCTPFYQGEECRNIVCLNGGTELRHQCLCPPNFLGYHCEIDANRTSVMLRFHGYREQNVYQDSDLLTRDVSSTIFSLVMIAVLILSMYLLMKHRMQVQNRFASARREALVRSSIEINSRRGNVIVSDDPGIPSFRTITFPNEGPPPYVIIPHRGRSCERGDNLPPLPTYEDATKLPPFIRPPVEERSTEEEEQVIENVTSPSELQINERVMETDTNDESLVLCSLSYPRESQHSLETATSGSGTALVHMHIFNTDNSPLPNKKLLTRRSI</sequence>
<evidence type="ECO:0000313" key="6">
    <source>
        <dbReference type="WBParaSite" id="BPAG_0000201901-mRNA-1"/>
    </source>
</evidence>
<dbReference type="Proteomes" id="UP000278627">
    <property type="component" value="Unassembled WGS sequence"/>
</dbReference>
<accession>A0A0N4T1H1</accession>
<dbReference type="PANTHER" id="PTHR24044:SF490">
    <property type="entry name" value="EGF-LIKE DOMAIN-CONTAINING PROTEIN"/>
    <property type="match status" value="1"/>
</dbReference>
<dbReference type="PROSITE" id="PS50026">
    <property type="entry name" value="EGF_3"/>
    <property type="match status" value="1"/>
</dbReference>
<organism evidence="6">
    <name type="scientific">Brugia pahangi</name>
    <name type="common">Filarial nematode worm</name>
    <dbReference type="NCBI Taxonomy" id="6280"/>
    <lineage>
        <taxon>Eukaryota</taxon>
        <taxon>Metazoa</taxon>
        <taxon>Ecdysozoa</taxon>
        <taxon>Nematoda</taxon>
        <taxon>Chromadorea</taxon>
        <taxon>Rhabditida</taxon>
        <taxon>Spirurina</taxon>
        <taxon>Spiruromorpha</taxon>
        <taxon>Filarioidea</taxon>
        <taxon>Onchocercidae</taxon>
        <taxon>Brugia</taxon>
    </lineage>
</organism>
<keyword evidence="1" id="KW-1015">Disulfide bond</keyword>
<dbReference type="InterPro" id="IPR050906">
    <property type="entry name" value="Notch_signaling"/>
</dbReference>
<protein>
    <submittedName>
        <fullName evidence="6">EGF-like domain-containing protein</fullName>
    </submittedName>
</protein>
<keyword evidence="5" id="KW-1185">Reference proteome</keyword>
<reference evidence="6" key="1">
    <citation type="submission" date="2017-02" db="UniProtKB">
        <authorList>
            <consortium name="WormBaseParasite"/>
        </authorList>
    </citation>
    <scope>IDENTIFICATION</scope>
</reference>
<dbReference type="STRING" id="6280.A0A0N4T1H1"/>
<feature type="disulfide bond" evidence="1">
    <location>
        <begin position="173"/>
        <end position="182"/>
    </location>
</feature>
<dbReference type="EMBL" id="UZAD01000216">
    <property type="protein sequence ID" value="VDN83175.1"/>
    <property type="molecule type" value="Genomic_DNA"/>
</dbReference>
<evidence type="ECO:0000259" key="3">
    <source>
        <dbReference type="PROSITE" id="PS50026"/>
    </source>
</evidence>
<keyword evidence="1" id="KW-0245">EGF-like domain</keyword>
<dbReference type="PROSITE" id="PS00022">
    <property type="entry name" value="EGF_1"/>
    <property type="match status" value="2"/>
</dbReference>
<dbReference type="InterPro" id="IPR000742">
    <property type="entry name" value="EGF"/>
</dbReference>
<feature type="domain" description="EGF-like" evidence="3">
    <location>
        <begin position="147"/>
        <end position="183"/>
    </location>
</feature>
<evidence type="ECO:0000256" key="1">
    <source>
        <dbReference type="PROSITE-ProRule" id="PRU00076"/>
    </source>
</evidence>
<evidence type="ECO:0000256" key="2">
    <source>
        <dbReference type="SAM" id="Phobius"/>
    </source>
</evidence>